<dbReference type="GO" id="GO:0004061">
    <property type="term" value="F:arylformamidase activity"/>
    <property type="evidence" value="ECO:0007669"/>
    <property type="project" value="InterPro"/>
</dbReference>
<dbReference type="PANTHER" id="PTHR31118:SF32">
    <property type="entry name" value="KYNURENINE FORMAMIDASE"/>
    <property type="match status" value="1"/>
</dbReference>
<dbReference type="SUPFAM" id="SSF102198">
    <property type="entry name" value="Putative cyclase"/>
    <property type="match status" value="1"/>
</dbReference>
<gene>
    <name evidence="1" type="ORF">C7B45_06475</name>
</gene>
<evidence type="ECO:0008006" key="3">
    <source>
        <dbReference type="Google" id="ProtNLM"/>
    </source>
</evidence>
<dbReference type="InterPro" id="IPR007325">
    <property type="entry name" value="KFase/CYL"/>
</dbReference>
<protein>
    <recommendedName>
        <fullName evidence="3">Cyclase</fullName>
    </recommendedName>
</protein>
<dbReference type="Gene3D" id="3.50.30.50">
    <property type="entry name" value="Putative cyclase"/>
    <property type="match status" value="1"/>
</dbReference>
<dbReference type="Pfam" id="PF04199">
    <property type="entry name" value="Cyclase"/>
    <property type="match status" value="1"/>
</dbReference>
<comment type="caution">
    <text evidence="1">The sequence shown here is derived from an EMBL/GenBank/DDBJ whole genome shotgun (WGS) entry which is preliminary data.</text>
</comment>
<dbReference type="PANTHER" id="PTHR31118">
    <property type="entry name" value="CYCLASE-LIKE PROTEIN 2"/>
    <property type="match status" value="1"/>
</dbReference>
<dbReference type="Proteomes" id="UP000241848">
    <property type="component" value="Unassembled WGS sequence"/>
</dbReference>
<accession>A0A2T2WK14</accession>
<name>A0A2T2WK14_9FIRM</name>
<reference evidence="1 2" key="1">
    <citation type="journal article" date="2014" name="BMC Genomics">
        <title>Comparison of environmental and isolate Sulfobacillus genomes reveals diverse carbon, sulfur, nitrogen, and hydrogen metabolisms.</title>
        <authorList>
            <person name="Justice N.B."/>
            <person name="Norman A."/>
            <person name="Brown C.T."/>
            <person name="Singh A."/>
            <person name="Thomas B.C."/>
            <person name="Banfield J.F."/>
        </authorList>
    </citation>
    <scope>NUCLEOTIDE SEQUENCE [LARGE SCALE GENOMIC DNA]</scope>
    <source>
        <strain evidence="1">AMDSBA3</strain>
    </source>
</reference>
<dbReference type="EMBL" id="PXYV01000015">
    <property type="protein sequence ID" value="PSR22565.1"/>
    <property type="molecule type" value="Genomic_DNA"/>
</dbReference>
<sequence>MPIIDLTIPMQDGLIESCPGEPRGHFMPFASIAQNGWASHQLLLYTHGGTHLDAPSHFIANASDVAALSLEAMIGPAFVADVTVDDDQTFTVDDIRWPRPPQAGERVLLRTGWEKRRGTPEYFTRSPHLGLDVAQYAVDRQLTLIGLDLPTPNRQFPREVHQILLGAGILLIEALINLTAIEEPEGVLTCLALPLVGMDGSPVRAVWSTPATSR</sequence>
<evidence type="ECO:0000313" key="2">
    <source>
        <dbReference type="Proteomes" id="UP000241848"/>
    </source>
</evidence>
<organism evidence="1 2">
    <name type="scientific">Sulfobacillus acidophilus</name>
    <dbReference type="NCBI Taxonomy" id="53633"/>
    <lineage>
        <taxon>Bacteria</taxon>
        <taxon>Bacillati</taxon>
        <taxon>Bacillota</taxon>
        <taxon>Clostridia</taxon>
        <taxon>Eubacteriales</taxon>
        <taxon>Clostridiales Family XVII. Incertae Sedis</taxon>
        <taxon>Sulfobacillus</taxon>
    </lineage>
</organism>
<proteinExistence type="predicted"/>
<dbReference type="GO" id="GO:0019441">
    <property type="term" value="P:L-tryptophan catabolic process to kynurenine"/>
    <property type="evidence" value="ECO:0007669"/>
    <property type="project" value="InterPro"/>
</dbReference>
<dbReference type="AlphaFoldDB" id="A0A2T2WK14"/>
<evidence type="ECO:0000313" key="1">
    <source>
        <dbReference type="EMBL" id="PSR22565.1"/>
    </source>
</evidence>
<dbReference type="InterPro" id="IPR037175">
    <property type="entry name" value="KFase_sf"/>
</dbReference>